<evidence type="ECO:0000313" key="11">
    <source>
        <dbReference type="RefSeq" id="XP_023172342.2"/>
    </source>
</evidence>
<keyword evidence="4 9" id="KW-0732">Signal</keyword>
<dbReference type="RefSeq" id="XP_023172342.2">
    <property type="nucleotide sequence ID" value="XM_023316574.2"/>
</dbReference>
<dbReference type="Pfam" id="PF07722">
    <property type="entry name" value="Peptidase_C26"/>
    <property type="match status" value="1"/>
</dbReference>
<evidence type="ECO:0000256" key="9">
    <source>
        <dbReference type="SAM" id="SignalP"/>
    </source>
</evidence>
<reference evidence="11 12" key="1">
    <citation type="submission" date="2025-04" db="UniProtKB">
        <authorList>
            <consortium name="RefSeq"/>
        </authorList>
    </citation>
    <scope>IDENTIFICATION</scope>
    <source>
        <strain evidence="11 12">15085-1641.00</strain>
        <tissue evidence="11 12">Whole body</tissue>
    </source>
</reference>
<keyword evidence="8" id="KW-0812">Transmembrane</keyword>
<dbReference type="Proteomes" id="UP000504633">
    <property type="component" value="Unplaced"/>
</dbReference>
<dbReference type="AlphaFoldDB" id="A0A6J1M653"/>
<gene>
    <name evidence="11 12" type="primary">LOC111600468</name>
</gene>
<evidence type="ECO:0000313" key="12">
    <source>
        <dbReference type="RefSeq" id="XP_023172343.2"/>
    </source>
</evidence>
<feature type="active site" description="Proton donor" evidence="6">
    <location>
        <position position="245"/>
    </location>
</feature>
<dbReference type="GeneID" id="111600468"/>
<keyword evidence="5 7" id="KW-0378">Hydrolase</keyword>
<evidence type="ECO:0000256" key="3">
    <source>
        <dbReference type="ARBA" id="ARBA00022525"/>
    </source>
</evidence>
<evidence type="ECO:0000256" key="2">
    <source>
        <dbReference type="ARBA" id="ARBA00011083"/>
    </source>
</evidence>
<feature type="transmembrane region" description="Helical" evidence="8">
    <location>
        <begin position="333"/>
        <end position="350"/>
    </location>
</feature>
<protein>
    <recommendedName>
        <fullName evidence="7">folate gamma-glutamyl hydrolase</fullName>
        <ecNumber evidence="7">3.4.19.9</ecNumber>
    </recommendedName>
</protein>
<evidence type="ECO:0000256" key="6">
    <source>
        <dbReference type="PIRSR" id="PIRSR615527-1"/>
    </source>
</evidence>
<dbReference type="PROSITE" id="PS51275">
    <property type="entry name" value="PEPTIDASE_C26_GGH"/>
    <property type="match status" value="1"/>
</dbReference>
<keyword evidence="3" id="KW-0964">Secreted</keyword>
<comment type="catalytic activity">
    <reaction evidence="7">
        <text>(6S)-5,6,7,8-tetrahydrofolyl-(gamma-L-Glu)(n) + (n-1) H2O = (6S)-5,6,7,8-tetrahydrofolate + (n-1) L-glutamate</text>
        <dbReference type="Rhea" id="RHEA:56784"/>
        <dbReference type="Rhea" id="RHEA-COMP:14738"/>
        <dbReference type="ChEBI" id="CHEBI:15377"/>
        <dbReference type="ChEBI" id="CHEBI:29985"/>
        <dbReference type="ChEBI" id="CHEBI:57453"/>
        <dbReference type="ChEBI" id="CHEBI:141005"/>
        <dbReference type="EC" id="3.4.19.9"/>
    </reaction>
</comment>
<dbReference type="OMA" id="CHEDIDH"/>
<dbReference type="InterPro" id="IPR015527">
    <property type="entry name" value="Pept_C26_g-glut_hydrolase"/>
</dbReference>
<organism evidence="10 12">
    <name type="scientific">Drosophila hydei</name>
    <name type="common">Fruit fly</name>
    <dbReference type="NCBI Taxonomy" id="7224"/>
    <lineage>
        <taxon>Eukaryota</taxon>
        <taxon>Metazoa</taxon>
        <taxon>Ecdysozoa</taxon>
        <taxon>Arthropoda</taxon>
        <taxon>Hexapoda</taxon>
        <taxon>Insecta</taxon>
        <taxon>Pterygota</taxon>
        <taxon>Neoptera</taxon>
        <taxon>Endopterygota</taxon>
        <taxon>Diptera</taxon>
        <taxon>Brachycera</taxon>
        <taxon>Muscomorpha</taxon>
        <taxon>Ephydroidea</taxon>
        <taxon>Drosophilidae</taxon>
        <taxon>Drosophila</taxon>
    </lineage>
</organism>
<comment type="similarity">
    <text evidence="2">Belongs to the peptidase C26 family.</text>
</comment>
<comment type="subcellular location">
    <subcellularLocation>
        <location evidence="1">Secreted</location>
        <location evidence="1">Extracellular space</location>
    </subcellularLocation>
</comment>
<name>A0A6J1M653_DROHY</name>
<keyword evidence="8" id="KW-0472">Membrane</keyword>
<dbReference type="GO" id="GO:0034722">
    <property type="term" value="F:gamma-glutamyl-peptidase activity"/>
    <property type="evidence" value="ECO:0007669"/>
    <property type="project" value="UniProtKB-UniRule"/>
</dbReference>
<dbReference type="SUPFAM" id="SSF52317">
    <property type="entry name" value="Class I glutamine amidotransferase-like"/>
    <property type="match status" value="1"/>
</dbReference>
<evidence type="ECO:0000256" key="7">
    <source>
        <dbReference type="PROSITE-ProRule" id="PRU00607"/>
    </source>
</evidence>
<dbReference type="InterPro" id="IPR029062">
    <property type="entry name" value="Class_I_gatase-like"/>
</dbReference>
<feature type="signal peptide" evidence="9">
    <location>
        <begin position="1"/>
        <end position="22"/>
    </location>
</feature>
<dbReference type="KEGG" id="dhe:111600468"/>
<evidence type="ECO:0000256" key="1">
    <source>
        <dbReference type="ARBA" id="ARBA00004239"/>
    </source>
</evidence>
<proteinExistence type="inferred from homology"/>
<keyword evidence="10" id="KW-1185">Reference proteome</keyword>
<dbReference type="OrthoDB" id="64220at2759"/>
<feature type="active site" evidence="7">
    <location>
        <position position="245"/>
    </location>
</feature>
<dbReference type="GO" id="GO:0005576">
    <property type="term" value="C:extracellular region"/>
    <property type="evidence" value="ECO:0007669"/>
    <property type="project" value="UniProtKB-SubCell"/>
</dbReference>
<evidence type="ECO:0000313" key="10">
    <source>
        <dbReference type="Proteomes" id="UP000504633"/>
    </source>
</evidence>
<dbReference type="FunFam" id="3.40.50.880:FF:000024">
    <property type="entry name" value="Folate gamma-glutamyl hydrolase"/>
    <property type="match status" value="1"/>
</dbReference>
<dbReference type="Gene3D" id="3.40.50.880">
    <property type="match status" value="1"/>
</dbReference>
<dbReference type="EC" id="3.4.19.9" evidence="7"/>
<feature type="active site" description="Nucleophile" evidence="6 7">
    <location>
        <position position="134"/>
    </location>
</feature>
<dbReference type="PANTHER" id="PTHR11315">
    <property type="entry name" value="PROTEASE FAMILY C26 GAMMA-GLUTAMYL HYDROLASE"/>
    <property type="match status" value="1"/>
</dbReference>
<dbReference type="InterPro" id="IPR011697">
    <property type="entry name" value="Peptidase_C26"/>
</dbReference>
<sequence>MLRTISSISLCLLLGLLPFAAADVNGTISPIIGVLAQETYPDGLVAKHFNGTSYIAASYVKFVEGAGGRVVPIGIGHNRSYYEELLRKINGLLLPGGATYFNETNGYGDAGEHLIAIAKQLNDNGTYFPVWGTCLGMELLVFKMANNTETRSNCQSVSQALALELKQDYKESRLFGGASEEVIWQLSNENVTYNYHRYCYTEQSFTVPKLNNSWRIMSLNHDLNGFEFVSTIEHLTYPFYGVQFHPEKSLYEFVSKDVPHSSAAVHSAQYFADFFINEARRNSHSYANTTEQALALIYNYKPEYTSIIGSGYVQQYLFEDPYRNAAATQFSRFYLYFAFCGFALAALMQLI</sequence>
<dbReference type="RefSeq" id="XP_023172343.2">
    <property type="nucleotide sequence ID" value="XM_023316575.2"/>
</dbReference>
<keyword evidence="8" id="KW-1133">Transmembrane helix</keyword>
<evidence type="ECO:0000256" key="8">
    <source>
        <dbReference type="SAM" id="Phobius"/>
    </source>
</evidence>
<evidence type="ECO:0000256" key="4">
    <source>
        <dbReference type="ARBA" id="ARBA00022729"/>
    </source>
</evidence>
<feature type="chain" id="PRO_5044638969" description="folate gamma-glutamyl hydrolase" evidence="9">
    <location>
        <begin position="23"/>
        <end position="351"/>
    </location>
</feature>
<dbReference type="PANTHER" id="PTHR11315:SF0">
    <property type="entry name" value="FOLATE GAMMA-GLUTAMYL HYDROLASE"/>
    <property type="match status" value="1"/>
</dbReference>
<dbReference type="PROSITE" id="PS51273">
    <property type="entry name" value="GATASE_TYPE_1"/>
    <property type="match status" value="1"/>
</dbReference>
<dbReference type="GO" id="GO:0005773">
    <property type="term" value="C:vacuole"/>
    <property type="evidence" value="ECO:0007669"/>
    <property type="project" value="TreeGrafter"/>
</dbReference>
<dbReference type="GO" id="GO:0046900">
    <property type="term" value="P:tetrahydrofolylpolyglutamate metabolic process"/>
    <property type="evidence" value="ECO:0007669"/>
    <property type="project" value="TreeGrafter"/>
</dbReference>
<accession>A0A6J1M653</accession>
<evidence type="ECO:0000256" key="5">
    <source>
        <dbReference type="ARBA" id="ARBA00022801"/>
    </source>
</evidence>